<proteinExistence type="predicted"/>
<feature type="region of interest" description="Disordered" evidence="4">
    <location>
        <begin position="11"/>
        <end position="37"/>
    </location>
</feature>
<accession>R7V7U7</accession>
<organism evidence="5">
    <name type="scientific">Capitella teleta</name>
    <name type="common">Polychaete worm</name>
    <dbReference type="NCBI Taxonomy" id="283909"/>
    <lineage>
        <taxon>Eukaryota</taxon>
        <taxon>Metazoa</taxon>
        <taxon>Spiralia</taxon>
        <taxon>Lophotrochozoa</taxon>
        <taxon>Annelida</taxon>
        <taxon>Polychaeta</taxon>
        <taxon>Sedentaria</taxon>
        <taxon>Scolecida</taxon>
        <taxon>Capitellidae</taxon>
        <taxon>Capitella</taxon>
    </lineage>
</organism>
<dbReference type="OrthoDB" id="338531at2759"/>
<dbReference type="AlphaFoldDB" id="R7V7U7"/>
<sequence>YLEVYERIHFRPPDRPPQYDESEDSSSSRKRKAKPADLVPSSYHDRLHVLSEASRKRLNLPPLPTVVNVVEKLELSLLSGLPNEIDFAINVALLLSSEGKQTLHVAHCPFLVELLLAHVAIFKQGISLKELHEEKWAPMSRRNFFRFWYESVSHPEIKNLILSDSLVMEKGEQQSKREYADLFNVERELGIHDLEGQRALQVATILRNLSFEIDNMEYLSLSLPVFRFLMLCTHSKYNSLKQLALDTLGNMALKMTLPSYSNKTTQIMLRTISECVASRDKFEIVSGECW</sequence>
<dbReference type="InterPro" id="IPR052406">
    <property type="entry name" value="Chromatin_Remodeling_Comp"/>
</dbReference>
<evidence type="ECO:0000313" key="7">
    <source>
        <dbReference type="Proteomes" id="UP000014760"/>
    </source>
</evidence>
<gene>
    <name evidence="5" type="ORF">CAPTEDRAFT_108950</name>
</gene>
<evidence type="ECO:0000313" key="5">
    <source>
        <dbReference type="EMBL" id="ELU12446.1"/>
    </source>
</evidence>
<dbReference type="STRING" id="283909.R7V7U7"/>
<reference evidence="6" key="3">
    <citation type="submission" date="2015-06" db="UniProtKB">
        <authorList>
            <consortium name="EnsemblMetazoa"/>
        </authorList>
    </citation>
    <scope>IDENTIFICATION</scope>
</reference>
<dbReference type="HOGENOM" id="CLU_961621_0_0_1"/>
<keyword evidence="1" id="KW-0805">Transcription regulation</keyword>
<evidence type="ECO:0000256" key="1">
    <source>
        <dbReference type="ARBA" id="ARBA00023015"/>
    </source>
</evidence>
<reference evidence="7" key="1">
    <citation type="submission" date="2012-12" db="EMBL/GenBank/DDBJ databases">
        <authorList>
            <person name="Hellsten U."/>
            <person name="Grimwood J."/>
            <person name="Chapman J.A."/>
            <person name="Shapiro H."/>
            <person name="Aerts A."/>
            <person name="Otillar R.P."/>
            <person name="Terry A.Y."/>
            <person name="Boore J.L."/>
            <person name="Simakov O."/>
            <person name="Marletaz F."/>
            <person name="Cho S.-J."/>
            <person name="Edsinger-Gonzales E."/>
            <person name="Havlak P."/>
            <person name="Kuo D.-H."/>
            <person name="Larsson T."/>
            <person name="Lv J."/>
            <person name="Arendt D."/>
            <person name="Savage R."/>
            <person name="Osoegawa K."/>
            <person name="de Jong P."/>
            <person name="Lindberg D.R."/>
            <person name="Seaver E.C."/>
            <person name="Weisblat D.A."/>
            <person name="Putnam N.H."/>
            <person name="Grigoriev I.V."/>
            <person name="Rokhsar D.S."/>
        </authorList>
    </citation>
    <scope>NUCLEOTIDE SEQUENCE</scope>
    <source>
        <strain evidence="7">I ESC-2004</strain>
    </source>
</reference>
<keyword evidence="2" id="KW-0804">Transcription</keyword>
<dbReference type="EnsemblMetazoa" id="CapteT108950">
    <property type="protein sequence ID" value="CapteP108950"/>
    <property type="gene ID" value="CapteG108950"/>
</dbReference>
<name>R7V7U7_CAPTE</name>
<dbReference type="Proteomes" id="UP000014760">
    <property type="component" value="Unassembled WGS sequence"/>
</dbReference>
<dbReference type="PANTHER" id="PTHR22970:SF14">
    <property type="entry name" value="AT-RICH INTERACTIVE DOMAIN-CONTAINING PROTEIN 2"/>
    <property type="match status" value="1"/>
</dbReference>
<evidence type="ECO:0000256" key="4">
    <source>
        <dbReference type="SAM" id="MobiDB-lite"/>
    </source>
</evidence>
<dbReference type="OMA" id="LRFWHET"/>
<evidence type="ECO:0000256" key="3">
    <source>
        <dbReference type="ARBA" id="ARBA00023242"/>
    </source>
</evidence>
<evidence type="ECO:0000256" key="2">
    <source>
        <dbReference type="ARBA" id="ARBA00023163"/>
    </source>
</evidence>
<evidence type="ECO:0000313" key="6">
    <source>
        <dbReference type="EnsemblMetazoa" id="CapteP108950"/>
    </source>
</evidence>
<dbReference type="EMBL" id="AMQN01005402">
    <property type="status" value="NOT_ANNOTATED_CDS"/>
    <property type="molecule type" value="Genomic_DNA"/>
</dbReference>
<keyword evidence="3" id="KW-0539">Nucleus</keyword>
<protein>
    <submittedName>
        <fullName evidence="5 6">Uncharacterized protein</fullName>
    </submittedName>
</protein>
<feature type="non-terminal residue" evidence="5">
    <location>
        <position position="1"/>
    </location>
</feature>
<dbReference type="EMBL" id="KB295955">
    <property type="protein sequence ID" value="ELU12446.1"/>
    <property type="molecule type" value="Genomic_DNA"/>
</dbReference>
<keyword evidence="7" id="KW-1185">Reference proteome</keyword>
<dbReference type="PANTHER" id="PTHR22970">
    <property type="entry name" value="AT-RICH INTERACTIVE DOMAIN-CONTAINING PROTEIN 2"/>
    <property type="match status" value="1"/>
</dbReference>
<reference evidence="5 7" key="2">
    <citation type="journal article" date="2013" name="Nature">
        <title>Insights into bilaterian evolution from three spiralian genomes.</title>
        <authorList>
            <person name="Simakov O."/>
            <person name="Marletaz F."/>
            <person name="Cho S.J."/>
            <person name="Edsinger-Gonzales E."/>
            <person name="Havlak P."/>
            <person name="Hellsten U."/>
            <person name="Kuo D.H."/>
            <person name="Larsson T."/>
            <person name="Lv J."/>
            <person name="Arendt D."/>
            <person name="Savage R."/>
            <person name="Osoegawa K."/>
            <person name="de Jong P."/>
            <person name="Grimwood J."/>
            <person name="Chapman J.A."/>
            <person name="Shapiro H."/>
            <person name="Aerts A."/>
            <person name="Otillar R.P."/>
            <person name="Terry A.Y."/>
            <person name="Boore J.L."/>
            <person name="Grigoriev I.V."/>
            <person name="Lindberg D.R."/>
            <person name="Seaver E.C."/>
            <person name="Weisblat D.A."/>
            <person name="Putnam N.H."/>
            <person name="Rokhsar D.S."/>
        </authorList>
    </citation>
    <scope>NUCLEOTIDE SEQUENCE</scope>
    <source>
        <strain evidence="5 7">I ESC-2004</strain>
    </source>
</reference>